<evidence type="ECO:0000256" key="1">
    <source>
        <dbReference type="SAM" id="Coils"/>
    </source>
</evidence>
<organism evidence="2 3">
    <name type="scientific">Xenoophorus captivus</name>
    <dbReference type="NCBI Taxonomy" id="1517983"/>
    <lineage>
        <taxon>Eukaryota</taxon>
        <taxon>Metazoa</taxon>
        <taxon>Chordata</taxon>
        <taxon>Craniata</taxon>
        <taxon>Vertebrata</taxon>
        <taxon>Euteleostomi</taxon>
        <taxon>Actinopterygii</taxon>
        <taxon>Neopterygii</taxon>
        <taxon>Teleostei</taxon>
        <taxon>Neoteleostei</taxon>
        <taxon>Acanthomorphata</taxon>
        <taxon>Ovalentaria</taxon>
        <taxon>Atherinomorphae</taxon>
        <taxon>Cyprinodontiformes</taxon>
        <taxon>Goodeidae</taxon>
        <taxon>Xenoophorus</taxon>
    </lineage>
</organism>
<keyword evidence="1" id="KW-0175">Coiled coil</keyword>
<keyword evidence="3" id="KW-1185">Reference proteome</keyword>
<proteinExistence type="predicted"/>
<evidence type="ECO:0000313" key="2">
    <source>
        <dbReference type="EMBL" id="MEQ2203618.1"/>
    </source>
</evidence>
<comment type="caution">
    <text evidence="2">The sequence shown here is derived from an EMBL/GenBank/DDBJ whole genome shotgun (WGS) entry which is preliminary data.</text>
</comment>
<gene>
    <name evidence="2" type="ORF">XENOCAPTIV_001395</name>
</gene>
<accession>A0ABV0R7E6</accession>
<dbReference type="EMBL" id="JAHRIN010034742">
    <property type="protein sequence ID" value="MEQ2203618.1"/>
    <property type="molecule type" value="Genomic_DNA"/>
</dbReference>
<feature type="coiled-coil region" evidence="1">
    <location>
        <begin position="69"/>
        <end position="145"/>
    </location>
</feature>
<dbReference type="Proteomes" id="UP001434883">
    <property type="component" value="Unassembled WGS sequence"/>
</dbReference>
<dbReference type="PANTHER" id="PTHR18884">
    <property type="entry name" value="SEPTIN"/>
    <property type="match status" value="1"/>
</dbReference>
<sequence>LHKFKIKIMSELVSNGVQIYQFPLDDETVAKVNTTMNVRKRICTEISLGPMKAFRNLRFQNTFCVLSLQQTYEAKRQEFLAELQKREDEMRQVFVQRVKEKEAELKEAEREGRFEQLKRLHADEKAALEEKKRFLEDDLSSFSKRKAAAQLLQAQSLTVNGKKDKDRKK</sequence>
<evidence type="ECO:0008006" key="4">
    <source>
        <dbReference type="Google" id="ProtNLM"/>
    </source>
</evidence>
<evidence type="ECO:0000313" key="3">
    <source>
        <dbReference type="Proteomes" id="UP001434883"/>
    </source>
</evidence>
<feature type="non-terminal residue" evidence="2">
    <location>
        <position position="1"/>
    </location>
</feature>
<name>A0ABV0R7E6_9TELE</name>
<protein>
    <recommendedName>
        <fullName evidence="4">Septin-type G domain-containing protein</fullName>
    </recommendedName>
</protein>
<reference evidence="2 3" key="1">
    <citation type="submission" date="2021-06" db="EMBL/GenBank/DDBJ databases">
        <authorList>
            <person name="Palmer J.M."/>
        </authorList>
    </citation>
    <scope>NUCLEOTIDE SEQUENCE [LARGE SCALE GENOMIC DNA]</scope>
    <source>
        <strain evidence="2 3">XC_2019</strain>
        <tissue evidence="2">Muscle</tissue>
    </source>
</reference>